<proteinExistence type="predicted"/>
<evidence type="ECO:0000313" key="2">
    <source>
        <dbReference type="Proteomes" id="UP000438429"/>
    </source>
</evidence>
<comment type="caution">
    <text evidence="1">The sequence shown here is derived from an EMBL/GenBank/DDBJ whole genome shotgun (WGS) entry which is preliminary data.</text>
</comment>
<organism evidence="1 2">
    <name type="scientific">Scophthalmus maximus</name>
    <name type="common">Turbot</name>
    <name type="synonym">Psetta maxima</name>
    <dbReference type="NCBI Taxonomy" id="52904"/>
    <lineage>
        <taxon>Eukaryota</taxon>
        <taxon>Metazoa</taxon>
        <taxon>Chordata</taxon>
        <taxon>Craniata</taxon>
        <taxon>Vertebrata</taxon>
        <taxon>Euteleostomi</taxon>
        <taxon>Actinopterygii</taxon>
        <taxon>Neopterygii</taxon>
        <taxon>Teleostei</taxon>
        <taxon>Neoteleostei</taxon>
        <taxon>Acanthomorphata</taxon>
        <taxon>Carangaria</taxon>
        <taxon>Pleuronectiformes</taxon>
        <taxon>Pleuronectoidei</taxon>
        <taxon>Scophthalmidae</taxon>
        <taxon>Scophthalmus</taxon>
    </lineage>
</organism>
<accession>A0A6A4SE01</accession>
<gene>
    <name evidence="1" type="ORF">F2P81_018456</name>
</gene>
<dbReference type="EMBL" id="VEVO01000016">
    <property type="protein sequence ID" value="KAF0029351.1"/>
    <property type="molecule type" value="Genomic_DNA"/>
</dbReference>
<reference evidence="1 2" key="1">
    <citation type="submission" date="2019-06" db="EMBL/GenBank/DDBJ databases">
        <title>Draft genomes of female and male turbot (Scophthalmus maximus).</title>
        <authorList>
            <person name="Xu H."/>
            <person name="Xu X.-W."/>
            <person name="Shao C."/>
            <person name="Chen S."/>
        </authorList>
    </citation>
    <scope>NUCLEOTIDE SEQUENCE [LARGE SCALE GENOMIC DNA]</scope>
    <source>
        <strain evidence="1">Ysfricsl-2016a</strain>
        <tissue evidence="1">Blood</tissue>
    </source>
</reference>
<dbReference type="Proteomes" id="UP000438429">
    <property type="component" value="Unassembled WGS sequence"/>
</dbReference>
<name>A0A6A4SE01_SCOMX</name>
<dbReference type="AlphaFoldDB" id="A0A6A4SE01"/>
<protein>
    <submittedName>
        <fullName evidence="1">Uncharacterized protein</fullName>
    </submittedName>
</protein>
<evidence type="ECO:0000313" key="1">
    <source>
        <dbReference type="EMBL" id="KAF0029351.1"/>
    </source>
</evidence>
<sequence>MVTGDEIRYFIIQGLNLHPEKPLCSTFEVPTASGAKTKRNCHWTPLVGIAIGRAVHSGYPSSNAKVLQVDIVHLQYPKLLCRHTNSCADTEGFGSRGPRFQFLSNCPRNAVIFGVRVLGPPQKTGPFGDKIATFCPDSHGDFTAPRPPYPHAALVIWRS</sequence>